<dbReference type="AlphaFoldDB" id="A0AAV6JSD4"/>
<sequence length="71" mass="7993">MHYSLPLIFPSPTDIALTVLRDNPKLAVFIPKKEERLEFHALTALAGIPSSFPSGNNFNFLQRFIYSSLSL</sequence>
<gene>
    <name evidence="1" type="ORF">RHGRI_022027</name>
</gene>
<keyword evidence="2" id="KW-1185">Reference proteome</keyword>
<evidence type="ECO:0000313" key="1">
    <source>
        <dbReference type="EMBL" id="KAG5542345.1"/>
    </source>
</evidence>
<dbReference type="Proteomes" id="UP000823749">
    <property type="component" value="Chromosome 7"/>
</dbReference>
<dbReference type="EMBL" id="JACTNZ010000007">
    <property type="protein sequence ID" value="KAG5542345.1"/>
    <property type="molecule type" value="Genomic_DNA"/>
</dbReference>
<reference evidence="1" key="1">
    <citation type="submission" date="2020-08" db="EMBL/GenBank/DDBJ databases">
        <title>Plant Genome Project.</title>
        <authorList>
            <person name="Zhang R.-G."/>
        </authorList>
    </citation>
    <scope>NUCLEOTIDE SEQUENCE</scope>
    <source>
        <strain evidence="1">WSP0</strain>
        <tissue evidence="1">Leaf</tissue>
    </source>
</reference>
<organism evidence="1 2">
    <name type="scientific">Rhododendron griersonianum</name>
    <dbReference type="NCBI Taxonomy" id="479676"/>
    <lineage>
        <taxon>Eukaryota</taxon>
        <taxon>Viridiplantae</taxon>
        <taxon>Streptophyta</taxon>
        <taxon>Embryophyta</taxon>
        <taxon>Tracheophyta</taxon>
        <taxon>Spermatophyta</taxon>
        <taxon>Magnoliopsida</taxon>
        <taxon>eudicotyledons</taxon>
        <taxon>Gunneridae</taxon>
        <taxon>Pentapetalae</taxon>
        <taxon>asterids</taxon>
        <taxon>Ericales</taxon>
        <taxon>Ericaceae</taxon>
        <taxon>Ericoideae</taxon>
        <taxon>Rhodoreae</taxon>
        <taxon>Rhododendron</taxon>
    </lineage>
</organism>
<accession>A0AAV6JSD4</accession>
<evidence type="ECO:0000313" key="2">
    <source>
        <dbReference type="Proteomes" id="UP000823749"/>
    </source>
</evidence>
<comment type="caution">
    <text evidence="1">The sequence shown here is derived from an EMBL/GenBank/DDBJ whole genome shotgun (WGS) entry which is preliminary data.</text>
</comment>
<protein>
    <submittedName>
        <fullName evidence="1">Uncharacterized protein</fullName>
    </submittedName>
</protein>
<proteinExistence type="predicted"/>
<name>A0AAV6JSD4_9ERIC</name>